<gene>
    <name evidence="3" type="ORF">EV696_105136</name>
</gene>
<comment type="caution">
    <text evidence="3">The sequence shown here is derived from an EMBL/GenBank/DDBJ whole genome shotgun (WGS) entry which is preliminary data.</text>
</comment>
<protein>
    <recommendedName>
        <fullName evidence="2">UPF0301 protein EV696_105136</fullName>
    </recommendedName>
</protein>
<accession>A0A4R6UQE4</accession>
<dbReference type="NCBIfam" id="NF001266">
    <property type="entry name" value="PRK00228.1-1"/>
    <property type="match status" value="1"/>
</dbReference>
<evidence type="ECO:0000313" key="3">
    <source>
        <dbReference type="EMBL" id="TDQ49162.1"/>
    </source>
</evidence>
<dbReference type="PANTHER" id="PTHR30327">
    <property type="entry name" value="UNCHARACTERIZED PROTEIN YQGE"/>
    <property type="match status" value="1"/>
</dbReference>
<dbReference type="RefSeq" id="WP_133589538.1">
    <property type="nucleotide sequence ID" value="NZ_CP037953.1"/>
</dbReference>
<evidence type="ECO:0000256" key="1">
    <source>
        <dbReference type="ARBA" id="ARBA00009600"/>
    </source>
</evidence>
<evidence type="ECO:0000256" key="2">
    <source>
        <dbReference type="HAMAP-Rule" id="MF_00758"/>
    </source>
</evidence>
<dbReference type="HAMAP" id="MF_00758">
    <property type="entry name" value="UPF0301"/>
    <property type="match status" value="1"/>
</dbReference>
<dbReference type="OrthoDB" id="9807486at2"/>
<reference evidence="3 4" key="1">
    <citation type="submission" date="2019-03" db="EMBL/GenBank/DDBJ databases">
        <title>Genomic Encyclopedia of Type Strains, Phase IV (KMG-IV): sequencing the most valuable type-strain genomes for metagenomic binning, comparative biology and taxonomic classification.</title>
        <authorList>
            <person name="Goeker M."/>
        </authorList>
    </citation>
    <scope>NUCLEOTIDE SEQUENCE [LARGE SCALE GENOMIC DNA]</scope>
    <source>
        <strain evidence="3 4">DSM 103792</strain>
    </source>
</reference>
<sequence>MSEASEFQSYSDHLLIAMPSLNDPNFSRSVTYLCEHNEDGAMGLVINRPSDMTVQQLLAHLEMEIIVELPQPLMVGGPVQVDRGFVMHKPETQWRSTWAISRDVAITTSQDILEALARGEGPAEAIVALGYAGWGAGQLEQEILDNSWLTVPARPRILFDIPIEKRWEAAMRLIGFDISQLSGSAGHA</sequence>
<dbReference type="SUPFAM" id="SSF143456">
    <property type="entry name" value="VC0467-like"/>
    <property type="match status" value="1"/>
</dbReference>
<keyword evidence="4" id="KW-1185">Reference proteome</keyword>
<dbReference type="Pfam" id="PF02622">
    <property type="entry name" value="DUF179"/>
    <property type="match status" value="1"/>
</dbReference>
<dbReference type="EMBL" id="SNYM01000005">
    <property type="protein sequence ID" value="TDQ49162.1"/>
    <property type="molecule type" value="Genomic_DNA"/>
</dbReference>
<evidence type="ECO:0000313" key="4">
    <source>
        <dbReference type="Proteomes" id="UP000295375"/>
    </source>
</evidence>
<dbReference type="Proteomes" id="UP000295375">
    <property type="component" value="Unassembled WGS sequence"/>
</dbReference>
<name>A0A4R6UQE4_9GAMM</name>
<comment type="similarity">
    <text evidence="1 2">Belongs to the UPF0301 (AlgH) family.</text>
</comment>
<proteinExistence type="inferred from homology"/>
<dbReference type="AlphaFoldDB" id="A0A4R6UQE4"/>
<dbReference type="PANTHER" id="PTHR30327:SF1">
    <property type="entry name" value="UPF0301 PROTEIN YQGE"/>
    <property type="match status" value="1"/>
</dbReference>
<organism evidence="3 4">
    <name type="scientific">Permianibacter aggregans</name>
    <dbReference type="NCBI Taxonomy" id="1510150"/>
    <lineage>
        <taxon>Bacteria</taxon>
        <taxon>Pseudomonadati</taxon>
        <taxon>Pseudomonadota</taxon>
        <taxon>Gammaproteobacteria</taxon>
        <taxon>Pseudomonadales</taxon>
        <taxon>Pseudomonadaceae</taxon>
        <taxon>Permianibacter</taxon>
    </lineage>
</organism>
<dbReference type="InterPro" id="IPR003774">
    <property type="entry name" value="AlgH-like"/>
</dbReference>
<dbReference type="GO" id="GO:0005829">
    <property type="term" value="C:cytosol"/>
    <property type="evidence" value="ECO:0007669"/>
    <property type="project" value="TreeGrafter"/>
</dbReference>
<dbReference type="Gene3D" id="3.40.1740.10">
    <property type="entry name" value="VC0467-like"/>
    <property type="match status" value="1"/>
</dbReference>